<sequence>MRVLVVFLVVFVSTVWSFECYTCNTDSTRAGPCIDRKTKCSGSESCSMAVIFDGETSVVRKFCTPPATPIYQYLMMIPGANMCQNVDMSSSIHRRYRRFATRHSPAPPTQHSSLLCVCTTSLCNQGTYIKVLENTMLNNFPRQLLPPSPQVPEDLQLIDQTFEKDASPKIEFNEDEDADMLEQMTNAGF</sequence>
<keyword evidence="3" id="KW-1185">Reference proteome</keyword>
<dbReference type="Proteomes" id="UP001152747">
    <property type="component" value="Unassembled WGS sequence"/>
</dbReference>
<name>A0A9P1N5M3_9PELO</name>
<evidence type="ECO:0008006" key="4">
    <source>
        <dbReference type="Google" id="ProtNLM"/>
    </source>
</evidence>
<dbReference type="AlphaFoldDB" id="A0A9P1N5M3"/>
<accession>A0A9P1N5M3</accession>
<proteinExistence type="predicted"/>
<organism evidence="2 3">
    <name type="scientific">Caenorhabditis angaria</name>
    <dbReference type="NCBI Taxonomy" id="860376"/>
    <lineage>
        <taxon>Eukaryota</taxon>
        <taxon>Metazoa</taxon>
        <taxon>Ecdysozoa</taxon>
        <taxon>Nematoda</taxon>
        <taxon>Chromadorea</taxon>
        <taxon>Rhabditida</taxon>
        <taxon>Rhabditina</taxon>
        <taxon>Rhabditomorpha</taxon>
        <taxon>Rhabditoidea</taxon>
        <taxon>Rhabditidae</taxon>
        <taxon>Peloderinae</taxon>
        <taxon>Caenorhabditis</taxon>
    </lineage>
</organism>
<gene>
    <name evidence="2" type="ORF">CAMP_LOCUS14747</name>
</gene>
<comment type="caution">
    <text evidence="2">The sequence shown here is derived from an EMBL/GenBank/DDBJ whole genome shotgun (WGS) entry which is preliminary data.</text>
</comment>
<protein>
    <recommendedName>
        <fullName evidence="4">UPAR/Ly6 domain-containing protein</fullName>
    </recommendedName>
</protein>
<feature type="chain" id="PRO_5040434912" description="UPAR/Ly6 domain-containing protein" evidence="1">
    <location>
        <begin position="18"/>
        <end position="189"/>
    </location>
</feature>
<dbReference type="EMBL" id="CANHGI010000005">
    <property type="protein sequence ID" value="CAI5452110.1"/>
    <property type="molecule type" value="Genomic_DNA"/>
</dbReference>
<reference evidence="2" key="1">
    <citation type="submission" date="2022-11" db="EMBL/GenBank/DDBJ databases">
        <authorList>
            <person name="Kikuchi T."/>
        </authorList>
    </citation>
    <scope>NUCLEOTIDE SEQUENCE</scope>
    <source>
        <strain evidence="2">PS1010</strain>
    </source>
</reference>
<evidence type="ECO:0000256" key="1">
    <source>
        <dbReference type="SAM" id="SignalP"/>
    </source>
</evidence>
<keyword evidence="1" id="KW-0732">Signal</keyword>
<feature type="signal peptide" evidence="1">
    <location>
        <begin position="1"/>
        <end position="17"/>
    </location>
</feature>
<evidence type="ECO:0000313" key="3">
    <source>
        <dbReference type="Proteomes" id="UP001152747"/>
    </source>
</evidence>
<dbReference type="OrthoDB" id="6278121at2759"/>
<evidence type="ECO:0000313" key="2">
    <source>
        <dbReference type="EMBL" id="CAI5452110.1"/>
    </source>
</evidence>